<keyword evidence="2 6" id="KW-0963">Cytoplasm</keyword>
<sequence>MAPFTKPETVLKQAEGLVQVGQSNAALQSLTEMFSSKRFRSTPLTSLEPIMLRFVELCVDMRRGRTAKEGLMQYKNIAQNSSVTSIEVVIKKFIALSDAKVQEAQEQAERVIAVDVDDLEASETPEDVLLGAVSGDQNKDRTDRALVTPWLKFSWESYRTALETLKNNARLEAVYQQIALQAFKFCLKHSRKVEFRRLCETLRLHLANVAKYSHQTHSINLSDPDTLQRHLDTRFAQLNASVELELWQEAFRSVEDVHNLLTLAKKAPRPAMMANYYEKLTRIFLTSGNALYHAAAWSRYYSVVRAVGGKSEEELAQLGGLVLISALAIPVSLADGEEEEVKGKSARLTALLGLSKPPTRTSLLRDALLRNALNVSSPEIRLLHQILEVDLHPLTICATIAPIFRSLAADSTYAPYLSPLNKVLLSRLLGQLSQVYSSVRLTYITELIAPLNEPYDINPRADGVSVEPEIWDSNKLEAYMMGCARRGELSIRIDHAEGSVTFASDVFGGSSPVASTSSTGAVPCGDLIRTRFSRLATTLSNSLLQLYPPPATPSAAEEYATLFKAAEEERKRLAIRRTLTTRRAELLSELSVRKEKEEQSRKAEQARKDKEEENRRALEGDRRRAQERLKRELEAARKEEAKTLAKTLIAKGGLKVDAEDIEKYDTTKLVALQVEQLDKEKRDFSERLRILHKRIDHLERAFRKEERPLLEQDYERQQQEDHVTHEMTVAMRRAAAQQKHREDLEAKARLSRIMADYQARCKEITDRRQEDYERRRAEAQKLIDAEKEVRRKKVFAERAAQQKSREIIEARLRSYEEELRQRDIGTVLFLLVLLLNYSQADPIVARKEEEESSRAEAEAAAAKEEAAKRAAEEQALEARKLREAERRKTAEEARLKLQKEEEAERHRLERQAARPSNGDVAASTWRRSGANSGTSTPTSSIPPSSGRPTPTLGGAYRPPALRAASGANPVARTAAAGDVTPPLPASKPSPFGQARPRQDISRQGTPPPRVVEKDADGFQTATPKFKVRRTGPGEAPPR</sequence>
<dbReference type="Gene3D" id="4.10.860.10">
    <property type="entry name" value="UVR domain"/>
    <property type="match status" value="1"/>
</dbReference>
<dbReference type="EMBL" id="MU129008">
    <property type="protein sequence ID" value="KAF9510878.1"/>
    <property type="molecule type" value="Genomic_DNA"/>
</dbReference>
<dbReference type="FunFam" id="4.10.860.10:FF:000001">
    <property type="entry name" value="Eukaryotic translation initiation factor 3 subunit A"/>
    <property type="match status" value="1"/>
</dbReference>
<comment type="similarity">
    <text evidence="6">Belongs to the eIF-3 subunit A family.</text>
</comment>
<comment type="function">
    <text evidence="6">RNA-binding component of the eukaryotic translation initiation factor 3 (eIF-3) complex, which is involved in protein synthesis of a specialized repertoire of mRNAs and, together with other initiation factors, stimulates binding of mRNA and methionyl-tRNAi to the 40S ribosome. The eIF-3 complex specifically targets and initiates translation of a subset of mRNAs involved in cell proliferation.</text>
</comment>
<comment type="caution">
    <text evidence="9">The sequence shown here is derived from an EMBL/GenBank/DDBJ whole genome shotgun (WGS) entry which is preliminary data.</text>
</comment>
<dbReference type="InterPro" id="IPR000717">
    <property type="entry name" value="PCI_dom"/>
</dbReference>
<feature type="domain" description="PCI" evidence="8">
    <location>
        <begin position="315"/>
        <end position="507"/>
    </location>
</feature>
<evidence type="ECO:0000313" key="10">
    <source>
        <dbReference type="Proteomes" id="UP000886523"/>
    </source>
</evidence>
<dbReference type="InterPro" id="IPR027512">
    <property type="entry name" value="EIF3A"/>
</dbReference>
<keyword evidence="6" id="KW-0175">Coiled coil</keyword>
<evidence type="ECO:0000313" key="9">
    <source>
        <dbReference type="EMBL" id="KAF9510878.1"/>
    </source>
</evidence>
<evidence type="ECO:0000256" key="3">
    <source>
        <dbReference type="ARBA" id="ARBA00022540"/>
    </source>
</evidence>
<dbReference type="AlphaFoldDB" id="A0A9P6DTS2"/>
<evidence type="ECO:0000256" key="6">
    <source>
        <dbReference type="HAMAP-Rule" id="MF_03000"/>
    </source>
</evidence>
<dbReference type="PANTHER" id="PTHR14005:SF0">
    <property type="entry name" value="EUKARYOTIC TRANSLATION INITIATION FACTOR 3 SUBUNIT A"/>
    <property type="match status" value="1"/>
</dbReference>
<reference evidence="9" key="1">
    <citation type="journal article" date="2020" name="Nat. Commun.">
        <title>Large-scale genome sequencing of mycorrhizal fungi provides insights into the early evolution of symbiotic traits.</title>
        <authorList>
            <person name="Miyauchi S."/>
            <person name="Kiss E."/>
            <person name="Kuo A."/>
            <person name="Drula E."/>
            <person name="Kohler A."/>
            <person name="Sanchez-Garcia M."/>
            <person name="Morin E."/>
            <person name="Andreopoulos B."/>
            <person name="Barry K.W."/>
            <person name="Bonito G."/>
            <person name="Buee M."/>
            <person name="Carver A."/>
            <person name="Chen C."/>
            <person name="Cichocki N."/>
            <person name="Clum A."/>
            <person name="Culley D."/>
            <person name="Crous P.W."/>
            <person name="Fauchery L."/>
            <person name="Girlanda M."/>
            <person name="Hayes R.D."/>
            <person name="Keri Z."/>
            <person name="LaButti K."/>
            <person name="Lipzen A."/>
            <person name="Lombard V."/>
            <person name="Magnuson J."/>
            <person name="Maillard F."/>
            <person name="Murat C."/>
            <person name="Nolan M."/>
            <person name="Ohm R.A."/>
            <person name="Pangilinan J."/>
            <person name="Pereira M.F."/>
            <person name="Perotto S."/>
            <person name="Peter M."/>
            <person name="Pfister S."/>
            <person name="Riley R."/>
            <person name="Sitrit Y."/>
            <person name="Stielow J.B."/>
            <person name="Szollosi G."/>
            <person name="Zifcakova L."/>
            <person name="Stursova M."/>
            <person name="Spatafora J.W."/>
            <person name="Tedersoo L."/>
            <person name="Vaario L.M."/>
            <person name="Yamada A."/>
            <person name="Yan M."/>
            <person name="Wang P."/>
            <person name="Xu J."/>
            <person name="Bruns T."/>
            <person name="Baldrian P."/>
            <person name="Vilgalys R."/>
            <person name="Dunand C."/>
            <person name="Henrissat B."/>
            <person name="Grigoriev I.V."/>
            <person name="Hibbett D."/>
            <person name="Nagy L.G."/>
            <person name="Martin F.M."/>
        </authorList>
    </citation>
    <scope>NUCLEOTIDE SEQUENCE</scope>
    <source>
        <strain evidence="9">UP504</strain>
    </source>
</reference>
<accession>A0A9P6DTS2</accession>
<dbReference type="GO" id="GO:0071541">
    <property type="term" value="C:eukaryotic translation initiation factor 3 complex, eIF3m"/>
    <property type="evidence" value="ECO:0007669"/>
    <property type="project" value="TreeGrafter"/>
</dbReference>
<feature type="compositionally biased region" description="Basic and acidic residues" evidence="7">
    <location>
        <begin position="892"/>
        <end position="912"/>
    </location>
</feature>
<dbReference type="GO" id="GO:0043614">
    <property type="term" value="C:multi-eIF complex"/>
    <property type="evidence" value="ECO:0007669"/>
    <property type="project" value="TreeGrafter"/>
</dbReference>
<keyword evidence="3 6" id="KW-0396">Initiation factor</keyword>
<dbReference type="PANTHER" id="PTHR14005">
    <property type="entry name" value="EUKARYOTIC TRANSLATION INITIATION FACTOR 3, THETA SUBUNIT"/>
    <property type="match status" value="1"/>
</dbReference>
<name>A0A9P6DTS2_9AGAM</name>
<comment type="subunit">
    <text evidence="6">Component of the eukaryotic translation initiation factor 3 (eIF-3) complex.</text>
</comment>
<evidence type="ECO:0000256" key="5">
    <source>
        <dbReference type="ARBA" id="ARBA00022917"/>
    </source>
</evidence>
<keyword evidence="4 6" id="KW-0694">RNA-binding</keyword>
<keyword evidence="10" id="KW-1185">Reference proteome</keyword>
<dbReference type="GO" id="GO:0003743">
    <property type="term" value="F:translation initiation factor activity"/>
    <property type="evidence" value="ECO:0007669"/>
    <property type="project" value="UniProtKB-UniRule"/>
</dbReference>
<feature type="coiled-coil region" evidence="6">
    <location>
        <begin position="747"/>
        <end position="818"/>
    </location>
</feature>
<dbReference type="Pfam" id="PF22591">
    <property type="entry name" value="eIF3a_PCI_TPR-like"/>
    <property type="match status" value="1"/>
</dbReference>
<feature type="region of interest" description="Disordered" evidence="7">
    <location>
        <begin position="846"/>
        <end position="871"/>
    </location>
</feature>
<feature type="coiled-coil region" evidence="6">
    <location>
        <begin position="674"/>
        <end position="701"/>
    </location>
</feature>
<keyword evidence="5 6" id="KW-0648">Protein biosynthesis</keyword>
<proteinExistence type="inferred from homology"/>
<protein>
    <recommendedName>
        <fullName evidence="6">Eukaryotic translation initiation factor 3 subunit A</fullName>
        <shortName evidence="6">eIF3a</shortName>
    </recommendedName>
    <alternativeName>
        <fullName evidence="6">Eukaryotic translation initiation factor 3 110 kDa subunit homolog</fullName>
        <shortName evidence="6">eIF3 p110</shortName>
    </alternativeName>
    <alternativeName>
        <fullName evidence="6">Translation initiation factor eIF3, p110 subunit homolog</fullName>
    </alternativeName>
</protein>
<evidence type="ECO:0000256" key="1">
    <source>
        <dbReference type="ARBA" id="ARBA00004496"/>
    </source>
</evidence>
<evidence type="ECO:0000256" key="7">
    <source>
        <dbReference type="SAM" id="MobiDB-lite"/>
    </source>
</evidence>
<feature type="region of interest" description="Disordered" evidence="7">
    <location>
        <begin position="892"/>
        <end position="1038"/>
    </location>
</feature>
<dbReference type="GO" id="GO:0001732">
    <property type="term" value="P:formation of cytoplasmic translation initiation complex"/>
    <property type="evidence" value="ECO:0007669"/>
    <property type="project" value="UniProtKB-UniRule"/>
</dbReference>
<dbReference type="GO" id="GO:0002188">
    <property type="term" value="P:translation reinitiation"/>
    <property type="evidence" value="ECO:0007669"/>
    <property type="project" value="TreeGrafter"/>
</dbReference>
<evidence type="ECO:0000256" key="2">
    <source>
        <dbReference type="ARBA" id="ARBA00022490"/>
    </source>
</evidence>
<dbReference type="Proteomes" id="UP000886523">
    <property type="component" value="Unassembled WGS sequence"/>
</dbReference>
<dbReference type="HAMAP" id="MF_03000">
    <property type="entry name" value="eIF3a"/>
    <property type="match status" value="1"/>
</dbReference>
<dbReference type="GO" id="GO:0033290">
    <property type="term" value="C:eukaryotic 48S preinitiation complex"/>
    <property type="evidence" value="ECO:0007669"/>
    <property type="project" value="UniProtKB-UniRule"/>
</dbReference>
<dbReference type="OrthoDB" id="18884at2759"/>
<dbReference type="GO" id="GO:0071540">
    <property type="term" value="C:eukaryotic translation initiation factor 3 complex, eIF3e"/>
    <property type="evidence" value="ECO:0007669"/>
    <property type="project" value="TreeGrafter"/>
</dbReference>
<evidence type="ECO:0000256" key="4">
    <source>
        <dbReference type="ARBA" id="ARBA00022884"/>
    </source>
</evidence>
<feature type="region of interest" description="Disordered" evidence="7">
    <location>
        <begin position="592"/>
        <end position="627"/>
    </location>
</feature>
<evidence type="ECO:0000259" key="8">
    <source>
        <dbReference type="PROSITE" id="PS50250"/>
    </source>
</evidence>
<dbReference type="InterPro" id="IPR054711">
    <property type="entry name" value="eIF3a_PCI_TPR-like"/>
</dbReference>
<dbReference type="GO" id="GO:0016282">
    <property type="term" value="C:eukaryotic 43S preinitiation complex"/>
    <property type="evidence" value="ECO:0007669"/>
    <property type="project" value="UniProtKB-UniRule"/>
</dbReference>
<dbReference type="Gene3D" id="1.25.40.860">
    <property type="match status" value="2"/>
</dbReference>
<comment type="subcellular location">
    <subcellularLocation>
        <location evidence="1 6">Cytoplasm</location>
    </subcellularLocation>
</comment>
<dbReference type="GO" id="GO:0003729">
    <property type="term" value="F:mRNA binding"/>
    <property type="evidence" value="ECO:0007669"/>
    <property type="project" value="TreeGrafter"/>
</dbReference>
<dbReference type="PROSITE" id="PS50250">
    <property type="entry name" value="PCI"/>
    <property type="match status" value="1"/>
</dbReference>
<feature type="compositionally biased region" description="Low complexity" evidence="7">
    <location>
        <begin position="932"/>
        <end position="951"/>
    </location>
</feature>
<gene>
    <name evidence="6" type="primary">TIF32</name>
    <name evidence="9" type="ORF">BS47DRAFT_1373218</name>
</gene>
<organism evidence="9 10">
    <name type="scientific">Hydnum rufescens UP504</name>
    <dbReference type="NCBI Taxonomy" id="1448309"/>
    <lineage>
        <taxon>Eukaryota</taxon>
        <taxon>Fungi</taxon>
        <taxon>Dikarya</taxon>
        <taxon>Basidiomycota</taxon>
        <taxon>Agaricomycotina</taxon>
        <taxon>Agaricomycetes</taxon>
        <taxon>Cantharellales</taxon>
        <taxon>Hydnaceae</taxon>
        <taxon>Hydnum</taxon>
    </lineage>
</organism>